<dbReference type="Proteomes" id="UP000244855">
    <property type="component" value="Unassembled WGS sequence"/>
</dbReference>
<accession>A0A2V1DCW3</accession>
<dbReference type="InterPro" id="IPR036879">
    <property type="entry name" value="TF_MADSbox_sf"/>
</dbReference>
<comment type="subcellular location">
    <subcellularLocation>
        <location evidence="1">Nucleus</location>
    </subcellularLocation>
</comment>
<evidence type="ECO:0000256" key="5">
    <source>
        <dbReference type="ARBA" id="ARBA00023242"/>
    </source>
</evidence>
<proteinExistence type="predicted"/>
<dbReference type="GO" id="GO:0005634">
    <property type="term" value="C:nucleus"/>
    <property type="evidence" value="ECO:0007669"/>
    <property type="project" value="UniProtKB-SubCell"/>
</dbReference>
<dbReference type="EMBL" id="KZ805497">
    <property type="protein sequence ID" value="PVH95423.1"/>
    <property type="molecule type" value="Genomic_DNA"/>
</dbReference>
<evidence type="ECO:0000256" key="6">
    <source>
        <dbReference type="SAM" id="MobiDB-lite"/>
    </source>
</evidence>
<dbReference type="InterPro" id="IPR002100">
    <property type="entry name" value="TF_MADSbox"/>
</dbReference>
<name>A0A2V1DCW3_9PLEO</name>
<dbReference type="SUPFAM" id="SSF55455">
    <property type="entry name" value="SRF-like"/>
    <property type="match status" value="1"/>
</dbReference>
<dbReference type="GO" id="GO:0045944">
    <property type="term" value="P:positive regulation of transcription by RNA polymerase II"/>
    <property type="evidence" value="ECO:0007669"/>
    <property type="project" value="UniProtKB-ARBA"/>
</dbReference>
<keyword evidence="2" id="KW-0805">Transcription regulation</keyword>
<evidence type="ECO:0000256" key="2">
    <source>
        <dbReference type="ARBA" id="ARBA00023015"/>
    </source>
</evidence>
<dbReference type="OrthoDB" id="3794144at2759"/>
<dbReference type="GO" id="GO:0046983">
    <property type="term" value="F:protein dimerization activity"/>
    <property type="evidence" value="ECO:0007669"/>
    <property type="project" value="InterPro"/>
</dbReference>
<organism evidence="8 9">
    <name type="scientific">Periconia macrospinosa</name>
    <dbReference type="NCBI Taxonomy" id="97972"/>
    <lineage>
        <taxon>Eukaryota</taxon>
        <taxon>Fungi</taxon>
        <taxon>Dikarya</taxon>
        <taxon>Ascomycota</taxon>
        <taxon>Pezizomycotina</taxon>
        <taxon>Dothideomycetes</taxon>
        <taxon>Pleosporomycetidae</taxon>
        <taxon>Pleosporales</taxon>
        <taxon>Massarineae</taxon>
        <taxon>Periconiaceae</taxon>
        <taxon>Periconia</taxon>
    </lineage>
</organism>
<keyword evidence="4" id="KW-0804">Transcription</keyword>
<dbReference type="AlphaFoldDB" id="A0A2V1DCW3"/>
<reference evidence="8 9" key="1">
    <citation type="journal article" date="2018" name="Sci. Rep.">
        <title>Comparative genomics provides insights into the lifestyle and reveals functional heterogeneity of dark septate endophytic fungi.</title>
        <authorList>
            <person name="Knapp D.G."/>
            <person name="Nemeth J.B."/>
            <person name="Barry K."/>
            <person name="Hainaut M."/>
            <person name="Henrissat B."/>
            <person name="Johnson J."/>
            <person name="Kuo A."/>
            <person name="Lim J.H.P."/>
            <person name="Lipzen A."/>
            <person name="Nolan M."/>
            <person name="Ohm R.A."/>
            <person name="Tamas L."/>
            <person name="Grigoriev I.V."/>
            <person name="Spatafora J.W."/>
            <person name="Nagy L.G."/>
            <person name="Kovacs G.M."/>
        </authorList>
    </citation>
    <scope>NUCLEOTIDE SEQUENCE [LARGE SCALE GENOMIC DNA]</scope>
    <source>
        <strain evidence="8 9">DSE2036</strain>
    </source>
</reference>
<dbReference type="GO" id="GO:0003677">
    <property type="term" value="F:DNA binding"/>
    <property type="evidence" value="ECO:0007669"/>
    <property type="project" value="UniProtKB-KW"/>
</dbReference>
<evidence type="ECO:0000313" key="8">
    <source>
        <dbReference type="EMBL" id="PVH95423.1"/>
    </source>
</evidence>
<keyword evidence="5" id="KW-0539">Nucleus</keyword>
<feature type="region of interest" description="Disordered" evidence="6">
    <location>
        <begin position="96"/>
        <end position="122"/>
    </location>
</feature>
<evidence type="ECO:0000256" key="1">
    <source>
        <dbReference type="ARBA" id="ARBA00004123"/>
    </source>
</evidence>
<evidence type="ECO:0000259" key="7">
    <source>
        <dbReference type="Pfam" id="PF00319"/>
    </source>
</evidence>
<feature type="region of interest" description="Disordered" evidence="6">
    <location>
        <begin position="153"/>
        <end position="178"/>
    </location>
</feature>
<sequence>MPKAPRNYQRSFQNRTNGLFKKATELHELMHEVRISIVVEKSGSRPLVFSTEESEIDWPRGTHDFILTQAAIVKRPSHYVTLSEGVSAGRAQIVHSARPHTPNPPPYESPRPSSASSKKRDDILASNDAFSNYILSDQSSPYSGWEDWSHLTNQRTMSRSPSRPPRLGTLPSKRTLGN</sequence>
<gene>
    <name evidence="8" type="ORF">DM02DRAFT_600867</name>
</gene>
<keyword evidence="3" id="KW-0238">DNA-binding</keyword>
<dbReference type="Pfam" id="PF00319">
    <property type="entry name" value="SRF-TF"/>
    <property type="match status" value="1"/>
</dbReference>
<evidence type="ECO:0000313" key="9">
    <source>
        <dbReference type="Proteomes" id="UP000244855"/>
    </source>
</evidence>
<evidence type="ECO:0000256" key="3">
    <source>
        <dbReference type="ARBA" id="ARBA00023125"/>
    </source>
</evidence>
<evidence type="ECO:0000256" key="4">
    <source>
        <dbReference type="ARBA" id="ARBA00023163"/>
    </source>
</evidence>
<keyword evidence="9" id="KW-1185">Reference proteome</keyword>
<protein>
    <recommendedName>
        <fullName evidence="7">MADS-box domain-containing protein</fullName>
    </recommendedName>
</protein>
<feature type="domain" description="MADS-box" evidence="7">
    <location>
        <begin position="6"/>
        <end position="45"/>
    </location>
</feature>